<feature type="chain" id="PRO_5018227640" description="Lipoprotein" evidence="1">
    <location>
        <begin position="34"/>
        <end position="144"/>
    </location>
</feature>
<evidence type="ECO:0000313" key="3">
    <source>
        <dbReference type="Proteomes" id="UP000275436"/>
    </source>
</evidence>
<name>A0A3M9WZS8_9HYPH</name>
<evidence type="ECO:0008006" key="4">
    <source>
        <dbReference type="Google" id="ProtNLM"/>
    </source>
</evidence>
<comment type="caution">
    <text evidence="2">The sequence shown here is derived from an EMBL/GenBank/DDBJ whole genome shotgun (WGS) entry which is preliminary data.</text>
</comment>
<dbReference type="AlphaFoldDB" id="A0A3M9WZS8"/>
<protein>
    <recommendedName>
        <fullName evidence="4">Lipoprotein</fullName>
    </recommendedName>
</protein>
<dbReference type="RefSeq" id="WP_123170569.1">
    <property type="nucleotide sequence ID" value="NZ_QKOD01000023.1"/>
</dbReference>
<reference evidence="2 3" key="1">
    <citation type="journal article" date="2018" name="Mol. Plant Microbe Interact.">
        <title>Taxonomically Different Co-Microsymbionts of a Relict Legume, Oxytropis popoviana, Have Complementary Sets of Symbiotic Genes and Together Increase the Efficiency of Plant Nodulation.</title>
        <authorList>
            <person name="Safronova V."/>
            <person name="Belimov A."/>
            <person name="Sazanova A."/>
            <person name="Chirak E."/>
            <person name="Verkhozina A."/>
            <person name="Kuznetsova I."/>
            <person name="Andronov E."/>
            <person name="Puhalsky J."/>
            <person name="Tikhonovich I."/>
        </authorList>
    </citation>
    <scope>NUCLEOTIDE SEQUENCE [LARGE SCALE GENOMIC DNA]</scope>
    <source>
        <strain evidence="2 3">Opo-235</strain>
    </source>
</reference>
<dbReference type="EMBL" id="QKOD01000023">
    <property type="protein sequence ID" value="RNJ41213.1"/>
    <property type="molecule type" value="Genomic_DNA"/>
</dbReference>
<dbReference type="Proteomes" id="UP000275436">
    <property type="component" value="Unassembled WGS sequence"/>
</dbReference>
<feature type="signal peptide" evidence="1">
    <location>
        <begin position="1"/>
        <end position="33"/>
    </location>
</feature>
<accession>A0A3M9WZS8</accession>
<keyword evidence="1" id="KW-0732">Signal</keyword>
<organism evidence="2 3">
    <name type="scientific">Mesorhizobium japonicum</name>
    <dbReference type="NCBI Taxonomy" id="2066070"/>
    <lineage>
        <taxon>Bacteria</taxon>
        <taxon>Pseudomonadati</taxon>
        <taxon>Pseudomonadota</taxon>
        <taxon>Alphaproteobacteria</taxon>
        <taxon>Hyphomicrobiales</taxon>
        <taxon>Phyllobacteriaceae</taxon>
        <taxon>Mesorhizobium</taxon>
    </lineage>
</organism>
<evidence type="ECO:0000256" key="1">
    <source>
        <dbReference type="SAM" id="SignalP"/>
    </source>
</evidence>
<dbReference type="PROSITE" id="PS51257">
    <property type="entry name" value="PROKAR_LIPOPROTEIN"/>
    <property type="match status" value="1"/>
</dbReference>
<sequence>MARIAASFANTALCFLLGAAMLAGLAACSSSNAGGQQARTAKSAANSAIMVIDSWTAGAVPSHYAEATLRSLAQTLADFDRQQQRAGVSDSSKQSARQLVAAAGRAEDAIKSGNQALAEQARQDFRSAIAELVVANPADQATNP</sequence>
<proteinExistence type="predicted"/>
<evidence type="ECO:0000313" key="2">
    <source>
        <dbReference type="EMBL" id="RNJ41213.1"/>
    </source>
</evidence>
<gene>
    <name evidence="2" type="ORF">DNR46_35440</name>
</gene>